<evidence type="ECO:0000313" key="7">
    <source>
        <dbReference type="Proteomes" id="UP001161757"/>
    </source>
</evidence>
<protein>
    <recommendedName>
        <fullName evidence="3">amidase</fullName>
        <ecNumber evidence="3">3.5.1.4</ecNumber>
    </recommendedName>
</protein>
<proteinExistence type="inferred from homology"/>
<evidence type="ECO:0000256" key="1">
    <source>
        <dbReference type="ARBA" id="ARBA00001311"/>
    </source>
</evidence>
<evidence type="ECO:0000313" key="6">
    <source>
        <dbReference type="EMBL" id="KAJ8987524.1"/>
    </source>
</evidence>
<dbReference type="SUPFAM" id="SSF75304">
    <property type="entry name" value="Amidase signature (AS) enzymes"/>
    <property type="match status" value="1"/>
</dbReference>
<evidence type="ECO:0000259" key="5">
    <source>
        <dbReference type="Pfam" id="PF01425"/>
    </source>
</evidence>
<dbReference type="Proteomes" id="UP001161757">
    <property type="component" value="Unassembled WGS sequence"/>
</dbReference>
<sequence length="640" mass="71065">MHPFARFLNLASYSGKRASGPVCFNQTCNNSASVSSLLSLPFWCRHSLFVKMVKVPWQEIAKQAQAQRDKSIDQIQPPIPAVPCPDELPLNVTSIPRKLLNEAELKITESPPEELLKLLASGELSSVDVTTAFLRRAGIAQKLTNCVTEVLPHSAIQRAKYLDDYFAEHKKPIGPLHGLPISVKEHIGIKGLGHNGGFVGWWDRVAPEDAHILQLFQNAGCVLYVRTTQPQCLMHLETANNLYGTTVNPYNRNLTPGGSSGGEGALIALKGSPLGIGTDIGGSIRSPAANCGIWGFRPSSYRLPLGGLTAPMAGQEQIVPVIGPMSASFEGCHIFMKTLIDQQPWLDDPSLLPMPWNYTPDHSNSSTAKSYLTKPDGTKRLKIGVLWSDGVVQPHPPVSRALREVTTKLQSTSNNSGIEFEFVDWKPHRHDQAWDIISSMYFCDGAAQDRAAIASSGEPWLPLSEFIIKEQPGVKEYTVSEVWELTIRREAYRAEYAKVWNQSKDLETWRDGNDATKAEQKPKLEYPVDVILCPVGPGAAPPLNHSRYWGYTAQWNLLDYPAMVFPVTQVDPAKDKVDESYKPLNAQDEWNYNLYSPDRYVDAPVSLQLVGRRYQDEKVFEAMEVIKKAVGGQLPLEPFR</sequence>
<reference evidence="6" key="1">
    <citation type="submission" date="2023-01" db="EMBL/GenBank/DDBJ databases">
        <title>Exophiala dermititidis isolated from Cystic Fibrosis Patient.</title>
        <authorList>
            <person name="Kurbessoian T."/>
            <person name="Crocker A."/>
            <person name="Murante D."/>
            <person name="Hogan D.A."/>
            <person name="Stajich J.E."/>
        </authorList>
    </citation>
    <scope>NUCLEOTIDE SEQUENCE</scope>
    <source>
        <strain evidence="6">Ex8</strain>
    </source>
</reference>
<comment type="caution">
    <text evidence="6">The sequence shown here is derived from an EMBL/GenBank/DDBJ whole genome shotgun (WGS) entry which is preliminary data.</text>
</comment>
<dbReference type="PROSITE" id="PS00571">
    <property type="entry name" value="AMIDASES"/>
    <property type="match status" value="1"/>
</dbReference>
<feature type="domain" description="Amidase" evidence="5">
    <location>
        <begin position="128"/>
        <end position="619"/>
    </location>
</feature>
<dbReference type="Gene3D" id="3.90.1300.10">
    <property type="entry name" value="Amidase signature (AS) domain"/>
    <property type="match status" value="1"/>
</dbReference>
<gene>
    <name evidence="6" type="ORF">HRR80_008425</name>
</gene>
<evidence type="ECO:0000256" key="2">
    <source>
        <dbReference type="ARBA" id="ARBA00009199"/>
    </source>
</evidence>
<evidence type="ECO:0000256" key="3">
    <source>
        <dbReference type="ARBA" id="ARBA00012922"/>
    </source>
</evidence>
<keyword evidence="4" id="KW-0378">Hydrolase</keyword>
<dbReference type="EC" id="3.5.1.4" evidence="3"/>
<dbReference type="InterPro" id="IPR023631">
    <property type="entry name" value="Amidase_dom"/>
</dbReference>
<dbReference type="InterPro" id="IPR020556">
    <property type="entry name" value="Amidase_CS"/>
</dbReference>
<dbReference type="GO" id="GO:0004040">
    <property type="term" value="F:amidase activity"/>
    <property type="evidence" value="ECO:0007669"/>
    <property type="project" value="UniProtKB-EC"/>
</dbReference>
<accession>A0AAN6IQE6</accession>
<name>A0AAN6IQE6_EXODE</name>
<dbReference type="EMBL" id="JAJGCB010000024">
    <property type="protein sequence ID" value="KAJ8987524.1"/>
    <property type="molecule type" value="Genomic_DNA"/>
</dbReference>
<comment type="similarity">
    <text evidence="2">Belongs to the amidase family.</text>
</comment>
<comment type="catalytic activity">
    <reaction evidence="1">
        <text>a monocarboxylic acid amide + H2O = a monocarboxylate + NH4(+)</text>
        <dbReference type="Rhea" id="RHEA:12020"/>
        <dbReference type="ChEBI" id="CHEBI:15377"/>
        <dbReference type="ChEBI" id="CHEBI:28938"/>
        <dbReference type="ChEBI" id="CHEBI:35757"/>
        <dbReference type="ChEBI" id="CHEBI:83628"/>
        <dbReference type="EC" id="3.5.1.4"/>
    </reaction>
</comment>
<dbReference type="PANTHER" id="PTHR46072">
    <property type="entry name" value="AMIDASE-RELATED-RELATED"/>
    <property type="match status" value="1"/>
</dbReference>
<dbReference type="PANTHER" id="PTHR46072:SF4">
    <property type="entry name" value="AMIDASE C550.07-RELATED"/>
    <property type="match status" value="1"/>
</dbReference>
<dbReference type="InterPro" id="IPR036928">
    <property type="entry name" value="AS_sf"/>
</dbReference>
<evidence type="ECO:0000256" key="4">
    <source>
        <dbReference type="ARBA" id="ARBA00022801"/>
    </source>
</evidence>
<dbReference type="Pfam" id="PF01425">
    <property type="entry name" value="Amidase"/>
    <property type="match status" value="1"/>
</dbReference>
<dbReference type="AlphaFoldDB" id="A0AAN6IQE6"/>
<organism evidence="6 7">
    <name type="scientific">Exophiala dermatitidis</name>
    <name type="common">Black yeast-like fungus</name>
    <name type="synonym">Wangiella dermatitidis</name>
    <dbReference type="NCBI Taxonomy" id="5970"/>
    <lineage>
        <taxon>Eukaryota</taxon>
        <taxon>Fungi</taxon>
        <taxon>Dikarya</taxon>
        <taxon>Ascomycota</taxon>
        <taxon>Pezizomycotina</taxon>
        <taxon>Eurotiomycetes</taxon>
        <taxon>Chaetothyriomycetidae</taxon>
        <taxon>Chaetothyriales</taxon>
        <taxon>Herpotrichiellaceae</taxon>
        <taxon>Exophiala</taxon>
    </lineage>
</organism>